<evidence type="ECO:0000313" key="8">
    <source>
        <dbReference type="Proteomes" id="UP000605805"/>
    </source>
</evidence>
<evidence type="ECO:0000259" key="6">
    <source>
        <dbReference type="Pfam" id="PF00924"/>
    </source>
</evidence>
<dbReference type="InterPro" id="IPR006685">
    <property type="entry name" value="MscS_channel_2nd"/>
</dbReference>
<evidence type="ECO:0000313" key="7">
    <source>
        <dbReference type="EMBL" id="HIP56665.1"/>
    </source>
</evidence>
<dbReference type="GO" id="GO:0016020">
    <property type="term" value="C:membrane"/>
    <property type="evidence" value="ECO:0007669"/>
    <property type="project" value="UniProtKB-SubCell"/>
</dbReference>
<evidence type="ECO:0000256" key="3">
    <source>
        <dbReference type="ARBA" id="ARBA00022989"/>
    </source>
</evidence>
<dbReference type="InterPro" id="IPR023408">
    <property type="entry name" value="MscS_beta-dom_sf"/>
</dbReference>
<dbReference type="PANTHER" id="PTHR30221:SF1">
    <property type="entry name" value="SMALL-CONDUCTANCE MECHANOSENSITIVE CHANNEL"/>
    <property type="match status" value="1"/>
</dbReference>
<dbReference type="Pfam" id="PF00924">
    <property type="entry name" value="MS_channel_2nd"/>
    <property type="match status" value="1"/>
</dbReference>
<name>A0A833DUP4_9CREN</name>
<gene>
    <name evidence="7" type="ORF">EYH02_01130</name>
</gene>
<organism evidence="7 8">
    <name type="scientific">Ignisphaera aggregans</name>
    <dbReference type="NCBI Taxonomy" id="334771"/>
    <lineage>
        <taxon>Archaea</taxon>
        <taxon>Thermoproteota</taxon>
        <taxon>Thermoprotei</taxon>
        <taxon>Desulfurococcales</taxon>
        <taxon>Desulfurococcaceae</taxon>
        <taxon>Ignisphaera</taxon>
    </lineage>
</organism>
<dbReference type="InterPro" id="IPR045275">
    <property type="entry name" value="MscS_archaea/bacteria_type"/>
</dbReference>
<dbReference type="AlphaFoldDB" id="A0A833DUP4"/>
<feature type="transmembrane region" description="Helical" evidence="5">
    <location>
        <begin position="63"/>
        <end position="81"/>
    </location>
</feature>
<feature type="transmembrane region" description="Helical" evidence="5">
    <location>
        <begin position="87"/>
        <end position="108"/>
    </location>
</feature>
<evidence type="ECO:0000256" key="1">
    <source>
        <dbReference type="ARBA" id="ARBA00004370"/>
    </source>
</evidence>
<keyword evidence="2 5" id="KW-0812">Transmembrane</keyword>
<comment type="caution">
    <text evidence="7">The sequence shown here is derived from an EMBL/GenBank/DDBJ whole genome shotgun (WGS) entry which is preliminary data.</text>
</comment>
<dbReference type="SUPFAM" id="SSF50182">
    <property type="entry name" value="Sm-like ribonucleoproteins"/>
    <property type="match status" value="1"/>
</dbReference>
<keyword evidence="3 5" id="KW-1133">Transmembrane helix</keyword>
<dbReference type="InterPro" id="IPR010920">
    <property type="entry name" value="LSM_dom_sf"/>
</dbReference>
<dbReference type="Proteomes" id="UP000605805">
    <property type="component" value="Unassembled WGS sequence"/>
</dbReference>
<keyword evidence="4 5" id="KW-0472">Membrane</keyword>
<evidence type="ECO:0000256" key="2">
    <source>
        <dbReference type="ARBA" id="ARBA00022692"/>
    </source>
</evidence>
<sequence length="193" mass="21619">MGQTGVEITLNILQMFWERYQPVLYAILGFVVLLAIVSGVGRVLSRLRARRIITRSAESKVKLIVLILGISLYISYVVSLIKAETLWFLVALTVIVGGVILYSVRGFLENLFSYLVISTSSVVREGERVVIRLGDEEVEGLVQEMNENYVVLRTEHNALVYIPNSLLSKAIIVSSVCIQERCVPYAEQRSSHS</sequence>
<dbReference type="EMBL" id="DQTV01000027">
    <property type="protein sequence ID" value="HIP56665.1"/>
    <property type="molecule type" value="Genomic_DNA"/>
</dbReference>
<dbReference type="PANTHER" id="PTHR30221">
    <property type="entry name" value="SMALL-CONDUCTANCE MECHANOSENSITIVE CHANNEL"/>
    <property type="match status" value="1"/>
</dbReference>
<dbReference type="GO" id="GO:0008381">
    <property type="term" value="F:mechanosensitive monoatomic ion channel activity"/>
    <property type="evidence" value="ECO:0007669"/>
    <property type="project" value="InterPro"/>
</dbReference>
<accession>A0A833DUP4</accession>
<comment type="subcellular location">
    <subcellularLocation>
        <location evidence="1">Membrane</location>
    </subcellularLocation>
</comment>
<dbReference type="Gene3D" id="2.30.30.60">
    <property type="match status" value="1"/>
</dbReference>
<feature type="transmembrane region" description="Helical" evidence="5">
    <location>
        <begin position="23"/>
        <end position="43"/>
    </location>
</feature>
<feature type="domain" description="Mechanosensitive ion channel MscS" evidence="6">
    <location>
        <begin position="108"/>
        <end position="171"/>
    </location>
</feature>
<feature type="non-terminal residue" evidence="7">
    <location>
        <position position="193"/>
    </location>
</feature>
<evidence type="ECO:0000256" key="4">
    <source>
        <dbReference type="ARBA" id="ARBA00023136"/>
    </source>
</evidence>
<reference evidence="7" key="1">
    <citation type="journal article" date="2020" name="ISME J.">
        <title>Gammaproteobacteria mediating utilization of methyl-, sulfur- and petroleum organic compounds in deep ocean hydrothermal plumes.</title>
        <authorList>
            <person name="Zhou Z."/>
            <person name="Liu Y."/>
            <person name="Pan J."/>
            <person name="Cron B.R."/>
            <person name="Toner B.M."/>
            <person name="Anantharaman K."/>
            <person name="Breier J.A."/>
            <person name="Dick G.J."/>
            <person name="Li M."/>
        </authorList>
    </citation>
    <scope>NUCLEOTIDE SEQUENCE</scope>
    <source>
        <strain evidence="7">SZUA-1435</strain>
    </source>
</reference>
<evidence type="ECO:0000256" key="5">
    <source>
        <dbReference type="SAM" id="Phobius"/>
    </source>
</evidence>
<proteinExistence type="predicted"/>
<protein>
    <submittedName>
        <fullName evidence="7">Mechanosensitive ion channel family protein</fullName>
    </submittedName>
</protein>